<dbReference type="GO" id="GO:0003729">
    <property type="term" value="F:mRNA binding"/>
    <property type="evidence" value="ECO:0007669"/>
    <property type="project" value="TreeGrafter"/>
</dbReference>
<gene>
    <name evidence="7" type="ORF">GNLVRS02_ARAD1C27808g</name>
</gene>
<feature type="compositionally biased region" description="Polar residues" evidence="5">
    <location>
        <begin position="29"/>
        <end position="39"/>
    </location>
</feature>
<evidence type="ECO:0000313" key="7">
    <source>
        <dbReference type="EMBL" id="CDP35110.1"/>
    </source>
</evidence>
<feature type="domain" description="Suppressor of forked" evidence="6">
    <location>
        <begin position="128"/>
        <end position="666"/>
    </location>
</feature>
<dbReference type="GO" id="GO:0180010">
    <property type="term" value="P:co-transcriptional mRNA 3'-end processing, cleavage and polyadenylation pathway"/>
    <property type="evidence" value="ECO:0007669"/>
    <property type="project" value="UniProtKB-UniRule"/>
</dbReference>
<dbReference type="Gene3D" id="1.25.40.1040">
    <property type="match status" value="1"/>
</dbReference>
<evidence type="ECO:0000256" key="2">
    <source>
        <dbReference type="ARBA" id="ARBA00023242"/>
    </source>
</evidence>
<protein>
    <recommendedName>
        <fullName evidence="3 4">mRNA 3'-end-processing protein RNA14</fullName>
    </recommendedName>
</protein>
<dbReference type="PANTHER" id="PTHR19980:SF0">
    <property type="entry name" value="CLEAVAGE STIMULATION FACTOR SUBUNIT 3"/>
    <property type="match status" value="1"/>
</dbReference>
<dbReference type="Pfam" id="PF05843">
    <property type="entry name" value="Suf"/>
    <property type="match status" value="1"/>
</dbReference>
<proteinExistence type="predicted"/>
<comment type="function">
    <text evidence="4">Component of the cleavage factor IA (CFIA) complex, which is involved in the endonucleolytic cleavage during polyadenylation-dependent pre-mRNA 3'-end formation.</text>
</comment>
<dbReference type="InterPro" id="IPR008847">
    <property type="entry name" value="Suf"/>
</dbReference>
<dbReference type="AlphaFoldDB" id="A0A060T1Y7"/>
<sequence>MSSNDSDGGYDPTTAGAYNVTEETHEQTPVDSVAQSDQSEPGAIEQPDQPDQTVDKQNNETKDASNESVSNENDPDTKEHSDNNNEESQNSATERADSRPPELASVEPSATPQPTLPPKRKRLPQDIIGQLEDRITDHPLDVDAWRGLINEIKKNEKPIDELREAYERMLKTFPLSAETWIDYIDAELANGEFYNVEQLFSRCLTKVLNLKLWTHYVGYVRRINDPTGPDGEKARNIITQMYEFVLDKVGIDREADSVWNEYLAFIRSKPTSSTWEEQQKMDLLRKTFRRAVTIPMNHLEQIWQSYNAFETKMGKTTARKFLAERSGAYMNARSCLKEMETMTKQLDYNNTTPYPRAWTPQESNISEQWMKWIEWEKSNPLESDEATVQARVKYAYRQAVMSARYYPELWFSFAEYILSDKQSNTSEAIDILNSGIQANSTSFLLFYKLAELYERDGKYDDMRDTFTRLISNLKTERARITRDKEEHDGQSVEQLNTEDDNARDVTSAYVVYMKTVKRSQGIKEARRIFGEGRKLAYCTHHIYVASAMMEYYNDRSSGISTKIFEIGLKRFANDSEFIREYFDFLVLTNDDTNARALFEKTVSRMSPEDAYPLFVHFLQYEASFGELGALLKLEARFKETYKGTRAVDVFSWRYKTNDYDPISAVDLGNRFQARKTGQSLPSARNGTANGAEDGPPSKRSRDEQGYSIDELQTTALEMLPESILNLLEVLPPAASYDTVQFDADKLVQLIQSI</sequence>
<feature type="compositionally biased region" description="Basic and acidic residues" evidence="5">
    <location>
        <begin position="53"/>
        <end position="65"/>
    </location>
</feature>
<dbReference type="GO" id="GO:0005737">
    <property type="term" value="C:cytoplasm"/>
    <property type="evidence" value="ECO:0007669"/>
    <property type="project" value="UniProtKB-SubCell"/>
</dbReference>
<dbReference type="InterPro" id="IPR045243">
    <property type="entry name" value="Rna14-like"/>
</dbReference>
<organism evidence="7">
    <name type="scientific">Blastobotrys adeninivorans</name>
    <name type="common">Yeast</name>
    <name type="synonym">Arxula adeninivorans</name>
    <dbReference type="NCBI Taxonomy" id="409370"/>
    <lineage>
        <taxon>Eukaryota</taxon>
        <taxon>Fungi</taxon>
        <taxon>Dikarya</taxon>
        <taxon>Ascomycota</taxon>
        <taxon>Saccharomycotina</taxon>
        <taxon>Dipodascomycetes</taxon>
        <taxon>Dipodascales</taxon>
        <taxon>Trichomonascaceae</taxon>
        <taxon>Blastobotrys</taxon>
    </lineage>
</organism>
<dbReference type="InterPro" id="IPR011990">
    <property type="entry name" value="TPR-like_helical_dom_sf"/>
</dbReference>
<evidence type="ECO:0000259" key="6">
    <source>
        <dbReference type="Pfam" id="PF05843"/>
    </source>
</evidence>
<keyword evidence="2 4" id="KW-0539">Nucleus</keyword>
<evidence type="ECO:0000256" key="3">
    <source>
        <dbReference type="ARBA" id="ARBA00026188"/>
    </source>
</evidence>
<feature type="compositionally biased region" description="Basic and acidic residues" evidence="5">
    <location>
        <begin position="695"/>
        <end position="704"/>
    </location>
</feature>
<dbReference type="SMART" id="SM00386">
    <property type="entry name" value="HAT"/>
    <property type="match status" value="6"/>
</dbReference>
<evidence type="ECO:0000256" key="4">
    <source>
        <dbReference type="RuleBase" id="RU369035"/>
    </source>
</evidence>
<keyword evidence="4" id="KW-0963">Cytoplasm</keyword>
<reference evidence="7" key="2">
    <citation type="submission" date="2014-06" db="EMBL/GenBank/DDBJ databases">
        <title>The complete genome of Blastobotrys (Arxula) adeninivorans LS3 - a yeast of biotechnological interest.</title>
        <authorList>
            <person name="Kunze G."/>
            <person name="Gaillardin C."/>
            <person name="Czernicka M."/>
            <person name="Durrens P."/>
            <person name="Martin T."/>
            <person name="Boer E."/>
            <person name="Gabaldon T."/>
            <person name="Cruz J."/>
            <person name="Talla E."/>
            <person name="Marck C."/>
            <person name="Goffeau A."/>
            <person name="Barbe V."/>
            <person name="Baret P."/>
            <person name="Baronian K."/>
            <person name="Beier S."/>
            <person name="Bleykasten C."/>
            <person name="Bode R."/>
            <person name="Casaregola S."/>
            <person name="Despons L."/>
            <person name="Fairhead C."/>
            <person name="Giersberg M."/>
            <person name="Gierski P."/>
            <person name="Hahnel U."/>
            <person name="Hartmann A."/>
            <person name="Jankowska D."/>
            <person name="Jubin C."/>
            <person name="Jung P."/>
            <person name="Lafontaine I."/>
            <person name="Leh-Louis V."/>
            <person name="Lemaire M."/>
            <person name="Marcet-Houben M."/>
            <person name="Mascher M."/>
            <person name="Morel G."/>
            <person name="Richard G.-F."/>
            <person name="Riechen J."/>
            <person name="Sacerdot C."/>
            <person name="Sarkar A."/>
            <person name="Savel G."/>
            <person name="Schacherer J."/>
            <person name="Sherman D."/>
            <person name="Straub M.-L."/>
            <person name="Stein N."/>
            <person name="Thierry A."/>
            <person name="Trautwein-Schult A."/>
            <person name="Westhof E."/>
            <person name="Worch S."/>
            <person name="Dujon B."/>
            <person name="Souciet J.-L."/>
            <person name="Wincker P."/>
            <person name="Scholz U."/>
            <person name="Neuveglise N."/>
        </authorList>
    </citation>
    <scope>NUCLEOTIDE SEQUENCE</scope>
    <source>
        <strain evidence="7">LS3</strain>
    </source>
</reference>
<keyword evidence="4" id="KW-0507">mRNA processing</keyword>
<dbReference type="EMBL" id="HG937693">
    <property type="protein sequence ID" value="CDP35110.1"/>
    <property type="molecule type" value="Genomic_DNA"/>
</dbReference>
<accession>A0A060T1Y7</accession>
<dbReference type="PhylomeDB" id="A0A060T1Y7"/>
<evidence type="ECO:0000256" key="1">
    <source>
        <dbReference type="ARBA" id="ARBA00022737"/>
    </source>
</evidence>
<dbReference type="PANTHER" id="PTHR19980">
    <property type="entry name" value="RNA CLEAVAGE STIMULATION FACTOR"/>
    <property type="match status" value="1"/>
</dbReference>
<reference evidence="7" key="1">
    <citation type="submission" date="2014-02" db="EMBL/GenBank/DDBJ databases">
        <authorList>
            <person name="Genoscope - CEA"/>
        </authorList>
    </citation>
    <scope>NUCLEOTIDE SEQUENCE</scope>
    <source>
        <strain evidence="7">LS3</strain>
    </source>
</reference>
<dbReference type="InterPro" id="IPR003107">
    <property type="entry name" value="HAT"/>
</dbReference>
<evidence type="ECO:0000256" key="5">
    <source>
        <dbReference type="SAM" id="MobiDB-lite"/>
    </source>
</evidence>
<dbReference type="GO" id="GO:0005634">
    <property type="term" value="C:nucleus"/>
    <property type="evidence" value="ECO:0007669"/>
    <property type="project" value="UniProtKB-SubCell"/>
</dbReference>
<name>A0A060T1Y7_BLAAD</name>
<feature type="compositionally biased region" description="Polar residues" evidence="5">
    <location>
        <begin position="676"/>
        <end position="688"/>
    </location>
</feature>
<feature type="region of interest" description="Disordered" evidence="5">
    <location>
        <begin position="1"/>
        <end position="122"/>
    </location>
</feature>
<comment type="subcellular location">
    <subcellularLocation>
        <location evidence="4">Nucleus</location>
    </subcellularLocation>
    <subcellularLocation>
        <location evidence="4">Cytoplasm</location>
    </subcellularLocation>
    <text evidence="4">Nucleus and/or cytoplasm.</text>
</comment>
<dbReference type="SUPFAM" id="SSF48452">
    <property type="entry name" value="TPR-like"/>
    <property type="match status" value="1"/>
</dbReference>
<keyword evidence="1" id="KW-0677">Repeat</keyword>
<feature type="region of interest" description="Disordered" evidence="5">
    <location>
        <begin position="676"/>
        <end position="704"/>
    </location>
</feature>